<dbReference type="EMBL" id="OB660301">
    <property type="protein sequence ID" value="CAD7224067.1"/>
    <property type="molecule type" value="Genomic_DNA"/>
</dbReference>
<organism evidence="1">
    <name type="scientific">Cyprideis torosa</name>
    <dbReference type="NCBI Taxonomy" id="163714"/>
    <lineage>
        <taxon>Eukaryota</taxon>
        <taxon>Metazoa</taxon>
        <taxon>Ecdysozoa</taxon>
        <taxon>Arthropoda</taxon>
        <taxon>Crustacea</taxon>
        <taxon>Oligostraca</taxon>
        <taxon>Ostracoda</taxon>
        <taxon>Podocopa</taxon>
        <taxon>Podocopida</taxon>
        <taxon>Cytherocopina</taxon>
        <taxon>Cytheroidea</taxon>
        <taxon>Cytherideidae</taxon>
        <taxon>Cyprideis</taxon>
    </lineage>
</organism>
<reference evidence="1" key="1">
    <citation type="submission" date="2020-11" db="EMBL/GenBank/DDBJ databases">
        <authorList>
            <person name="Tran Van P."/>
        </authorList>
    </citation>
    <scope>NUCLEOTIDE SEQUENCE</scope>
</reference>
<proteinExistence type="predicted"/>
<name>A0A7R8ZH52_9CRUS</name>
<gene>
    <name evidence="1" type="ORF">CTOB1V02_LOCUS2037</name>
</gene>
<dbReference type="AlphaFoldDB" id="A0A7R8ZH52"/>
<protein>
    <submittedName>
        <fullName evidence="1">Uncharacterized protein</fullName>
    </submittedName>
</protein>
<accession>A0A7R8ZH52</accession>
<sequence>MVDLTEIRISLPIGRIPTKYESGSPYIDFENNHGYGSRKRPSSSLDLTLSNTSSKTLSKTILGETATLKLLSAKESTPGSQGCAETRSHFVGGTDLMIYLVQDEASSGPMALTPNHHDGKSLFPRAYHLFEDRLIWIDILSRLRFLTRDLSQATLSGASGVKEKGMHGLAEAAEAPLSRSDSIASAGRMGKIANAFFGKKWRTDAGGNYTSANAFFYSETDTKLRVSKAHRKGSSGS</sequence>
<evidence type="ECO:0000313" key="1">
    <source>
        <dbReference type="EMBL" id="CAD7224067.1"/>
    </source>
</evidence>